<protein>
    <submittedName>
        <fullName evidence="1">Uncharacterized protein</fullName>
    </submittedName>
</protein>
<dbReference type="Proteomes" id="UP000004728">
    <property type="component" value="Unassembled WGS sequence"/>
</dbReference>
<proteinExistence type="predicted"/>
<organism evidence="1 2">
    <name type="scientific">Novosphingobium nitrogenifigens DSM 19370</name>
    <dbReference type="NCBI Taxonomy" id="983920"/>
    <lineage>
        <taxon>Bacteria</taxon>
        <taxon>Pseudomonadati</taxon>
        <taxon>Pseudomonadota</taxon>
        <taxon>Alphaproteobacteria</taxon>
        <taxon>Sphingomonadales</taxon>
        <taxon>Sphingomonadaceae</taxon>
        <taxon>Novosphingobium</taxon>
    </lineage>
</organism>
<keyword evidence="2" id="KW-1185">Reference proteome</keyword>
<dbReference type="InParanoid" id="F1Z9P7"/>
<dbReference type="EMBL" id="AEWJ01000041">
    <property type="protein sequence ID" value="EGD58695.1"/>
    <property type="molecule type" value="Genomic_DNA"/>
</dbReference>
<comment type="caution">
    <text evidence="1">The sequence shown here is derived from an EMBL/GenBank/DDBJ whole genome shotgun (WGS) entry which is preliminary data.</text>
</comment>
<sequence>MKARIACALGKHAPDRNKVRQEGNLWLGHCRHCGAPIAKRNGYPWKVRT</sequence>
<evidence type="ECO:0000313" key="1">
    <source>
        <dbReference type="EMBL" id="EGD58695.1"/>
    </source>
</evidence>
<reference evidence="1 2" key="1">
    <citation type="journal article" date="2012" name="J. Bacteriol.">
        <title>Draft Genome Sequence of Novosphingobium nitrogenifigens Y88T.</title>
        <authorList>
            <person name="Strabala T.J."/>
            <person name="Macdonald L."/>
            <person name="Liu V."/>
            <person name="Smit A.M."/>
        </authorList>
    </citation>
    <scope>NUCLEOTIDE SEQUENCE [LARGE SCALE GENOMIC DNA]</scope>
    <source>
        <strain evidence="1 2">DSM 19370</strain>
    </source>
</reference>
<name>F1Z9P7_9SPHN</name>
<dbReference type="AlphaFoldDB" id="F1Z9P7"/>
<gene>
    <name evidence="1" type="ORF">Y88_0752</name>
</gene>
<evidence type="ECO:0000313" key="2">
    <source>
        <dbReference type="Proteomes" id="UP000004728"/>
    </source>
</evidence>
<dbReference type="HOGENOM" id="CLU_3138377_0_0_5"/>
<accession>F1Z9P7</accession>